<dbReference type="OrthoDB" id="1164924at2"/>
<name>A0A2U2J9E4_9FLAO</name>
<evidence type="ECO:0000256" key="1">
    <source>
        <dbReference type="SAM" id="Phobius"/>
    </source>
</evidence>
<evidence type="ECO:0000313" key="3">
    <source>
        <dbReference type="Proteomes" id="UP000245670"/>
    </source>
</evidence>
<evidence type="ECO:0000313" key="2">
    <source>
        <dbReference type="EMBL" id="PWG04881.1"/>
    </source>
</evidence>
<dbReference type="Proteomes" id="UP000245670">
    <property type="component" value="Unassembled WGS sequence"/>
</dbReference>
<organism evidence="2 3">
    <name type="scientific">Polaribacter aquimarinus</name>
    <dbReference type="NCBI Taxonomy" id="2100726"/>
    <lineage>
        <taxon>Bacteria</taxon>
        <taxon>Pseudomonadati</taxon>
        <taxon>Bacteroidota</taxon>
        <taxon>Flavobacteriia</taxon>
        <taxon>Flavobacteriales</taxon>
        <taxon>Flavobacteriaceae</taxon>
    </lineage>
</organism>
<protein>
    <submittedName>
        <fullName evidence="2">Uncharacterized protein</fullName>
    </submittedName>
</protein>
<dbReference type="EMBL" id="QFFG01000004">
    <property type="protein sequence ID" value="PWG04881.1"/>
    <property type="molecule type" value="Genomic_DNA"/>
</dbReference>
<gene>
    <name evidence="2" type="ORF">DIS07_10445</name>
</gene>
<accession>A0A2U2J9E4</accession>
<comment type="caution">
    <text evidence="2">The sequence shown here is derived from an EMBL/GenBank/DDBJ whole genome shotgun (WGS) entry which is preliminary data.</text>
</comment>
<keyword evidence="1" id="KW-1133">Transmembrane helix</keyword>
<keyword evidence="3" id="KW-1185">Reference proteome</keyword>
<keyword evidence="1" id="KW-0472">Membrane</keyword>
<dbReference type="AlphaFoldDB" id="A0A2U2J9E4"/>
<dbReference type="RefSeq" id="WP_109405197.1">
    <property type="nucleotide sequence ID" value="NZ_QFFG01000004.1"/>
</dbReference>
<reference evidence="2 3" key="1">
    <citation type="submission" date="2018-05" db="EMBL/GenBank/DDBJ databases">
        <title>Polaribacter aquimarinus sp. nov., isolated from sediment in a sediment of sea.</title>
        <authorList>
            <person name="Lu D."/>
        </authorList>
    </citation>
    <scope>NUCLEOTIDE SEQUENCE [LARGE SCALE GENOMIC DNA]</scope>
    <source>
        <strain evidence="2 3">ZY113</strain>
    </source>
</reference>
<sequence>MNQEEKNKRKRKIEPLSFKAKIPFFLFPFGFGSNLFPVKDFNDSELERFIKYGFEKKYNDAIKSKKMGIIFYFILPIILLLFNS</sequence>
<keyword evidence="1" id="KW-0812">Transmembrane</keyword>
<feature type="transmembrane region" description="Helical" evidence="1">
    <location>
        <begin position="67"/>
        <end position="83"/>
    </location>
</feature>
<proteinExistence type="predicted"/>